<evidence type="ECO:0000259" key="7">
    <source>
        <dbReference type="PROSITE" id="PS50950"/>
    </source>
</evidence>
<keyword evidence="1" id="KW-0479">Metal-binding</keyword>
<gene>
    <name evidence="8" type="ORF">g.27658</name>
</gene>
<organism evidence="8">
    <name type="scientific">Schizaphis graminum</name>
    <name type="common">Green bug aphid</name>
    <dbReference type="NCBI Taxonomy" id="13262"/>
    <lineage>
        <taxon>Eukaryota</taxon>
        <taxon>Metazoa</taxon>
        <taxon>Ecdysozoa</taxon>
        <taxon>Arthropoda</taxon>
        <taxon>Hexapoda</taxon>
        <taxon>Insecta</taxon>
        <taxon>Pterygota</taxon>
        <taxon>Neoptera</taxon>
        <taxon>Paraneoptera</taxon>
        <taxon>Hemiptera</taxon>
        <taxon>Sternorrhyncha</taxon>
        <taxon>Aphidomorpha</taxon>
        <taxon>Aphidoidea</taxon>
        <taxon>Aphididae</taxon>
        <taxon>Aphidini</taxon>
        <taxon>Schizaphis</taxon>
    </lineage>
</organism>
<feature type="compositionally biased region" description="Polar residues" evidence="6">
    <location>
        <begin position="87"/>
        <end position="96"/>
    </location>
</feature>
<name>A0A2S2PQL0_SCHGA</name>
<evidence type="ECO:0000313" key="8">
    <source>
        <dbReference type="EMBL" id="MBY31760.1"/>
    </source>
</evidence>
<dbReference type="GO" id="GO:0008270">
    <property type="term" value="F:zinc ion binding"/>
    <property type="evidence" value="ECO:0007669"/>
    <property type="project" value="UniProtKB-KW"/>
</dbReference>
<accession>A0A2S2PQL0</accession>
<keyword evidence="2 5" id="KW-0863">Zinc-finger</keyword>
<evidence type="ECO:0000256" key="5">
    <source>
        <dbReference type="PROSITE-ProRule" id="PRU00309"/>
    </source>
</evidence>
<dbReference type="InterPro" id="IPR026516">
    <property type="entry name" value="THAP1/10"/>
</dbReference>
<dbReference type="SMART" id="SM00692">
    <property type="entry name" value="DM3"/>
    <property type="match status" value="1"/>
</dbReference>
<evidence type="ECO:0000256" key="2">
    <source>
        <dbReference type="ARBA" id="ARBA00022771"/>
    </source>
</evidence>
<evidence type="ECO:0000256" key="3">
    <source>
        <dbReference type="ARBA" id="ARBA00022833"/>
    </source>
</evidence>
<dbReference type="PANTHER" id="PTHR46600">
    <property type="entry name" value="THAP DOMAIN-CONTAINING"/>
    <property type="match status" value="1"/>
</dbReference>
<evidence type="ECO:0000256" key="1">
    <source>
        <dbReference type="ARBA" id="ARBA00022723"/>
    </source>
</evidence>
<evidence type="ECO:0000256" key="4">
    <source>
        <dbReference type="ARBA" id="ARBA00023125"/>
    </source>
</evidence>
<feature type="region of interest" description="Disordered" evidence="6">
    <location>
        <begin position="78"/>
        <end position="102"/>
    </location>
</feature>
<keyword evidence="4 5" id="KW-0238">DNA-binding</keyword>
<dbReference type="AlphaFoldDB" id="A0A2S2PQL0"/>
<keyword evidence="3" id="KW-0862">Zinc</keyword>
<dbReference type="InterPro" id="IPR006612">
    <property type="entry name" value="THAP_Znf"/>
</dbReference>
<reference evidence="8" key="1">
    <citation type="submission" date="2018-04" db="EMBL/GenBank/DDBJ databases">
        <title>Transcriptome of Schizaphis graminum biotype I.</title>
        <authorList>
            <person name="Scully E.D."/>
            <person name="Geib S.M."/>
            <person name="Palmer N.A."/>
            <person name="Koch K."/>
            <person name="Bradshaw J."/>
            <person name="Heng-Moss T."/>
            <person name="Sarath G."/>
        </authorList>
    </citation>
    <scope>NUCLEOTIDE SEQUENCE</scope>
</reference>
<dbReference type="EMBL" id="GGMR01019141">
    <property type="protein sequence ID" value="MBY31760.1"/>
    <property type="molecule type" value="Transcribed_RNA"/>
</dbReference>
<dbReference type="SMART" id="SM00980">
    <property type="entry name" value="THAP"/>
    <property type="match status" value="1"/>
</dbReference>
<dbReference type="PROSITE" id="PS50950">
    <property type="entry name" value="ZF_THAP"/>
    <property type="match status" value="1"/>
</dbReference>
<proteinExistence type="predicted"/>
<dbReference type="PANTHER" id="PTHR46600:SF11">
    <property type="entry name" value="THAP DOMAIN-CONTAINING PROTEIN 10"/>
    <property type="match status" value="1"/>
</dbReference>
<sequence length="102" mass="11777">MPGNKCQYFNCFKTTTKFPNLSMFRIPKDERHQTWIINSGNVNLLSLDKTQLYNRYICQEHFSPDSFMNTSNKNLKPTAIPYKHNSEQAGPSTSSGKRCLLL</sequence>
<protein>
    <recommendedName>
        <fullName evidence="7">THAP-type domain-containing protein</fullName>
    </recommendedName>
</protein>
<dbReference type="GO" id="GO:0043565">
    <property type="term" value="F:sequence-specific DNA binding"/>
    <property type="evidence" value="ECO:0007669"/>
    <property type="project" value="InterPro"/>
</dbReference>
<evidence type="ECO:0000256" key="6">
    <source>
        <dbReference type="SAM" id="MobiDB-lite"/>
    </source>
</evidence>
<dbReference type="SUPFAM" id="SSF57716">
    <property type="entry name" value="Glucocorticoid receptor-like (DNA-binding domain)"/>
    <property type="match status" value="1"/>
</dbReference>
<feature type="domain" description="THAP-type" evidence="7">
    <location>
        <begin position="1"/>
        <end position="84"/>
    </location>
</feature>
<dbReference type="Pfam" id="PF05485">
    <property type="entry name" value="THAP"/>
    <property type="match status" value="1"/>
</dbReference>